<evidence type="ECO:0000313" key="4">
    <source>
        <dbReference type="Proteomes" id="UP000001449"/>
    </source>
</evidence>
<dbReference type="KEGG" id="tps:THAPSDRAFT_11387"/>
<dbReference type="SUPFAM" id="SSF52087">
    <property type="entry name" value="CRAL/TRIO domain"/>
    <property type="match status" value="1"/>
</dbReference>
<feature type="region of interest" description="Disordered" evidence="1">
    <location>
        <begin position="256"/>
        <end position="321"/>
    </location>
</feature>
<dbReference type="Pfam" id="PF00650">
    <property type="entry name" value="CRAL_TRIO"/>
    <property type="match status" value="1"/>
</dbReference>
<dbReference type="eggNOG" id="KOG1470">
    <property type="taxonomic scope" value="Eukaryota"/>
</dbReference>
<feature type="compositionally biased region" description="Low complexity" evidence="1">
    <location>
        <begin position="435"/>
        <end position="456"/>
    </location>
</feature>
<reference evidence="3 4" key="2">
    <citation type="journal article" date="2008" name="Nature">
        <title>The Phaeodactylum genome reveals the evolutionary history of diatom genomes.</title>
        <authorList>
            <person name="Bowler C."/>
            <person name="Allen A.E."/>
            <person name="Badger J.H."/>
            <person name="Grimwood J."/>
            <person name="Jabbari K."/>
            <person name="Kuo A."/>
            <person name="Maheswari U."/>
            <person name="Martens C."/>
            <person name="Maumus F."/>
            <person name="Otillar R.P."/>
            <person name="Rayko E."/>
            <person name="Salamov A."/>
            <person name="Vandepoele K."/>
            <person name="Beszteri B."/>
            <person name="Gruber A."/>
            <person name="Heijde M."/>
            <person name="Katinka M."/>
            <person name="Mock T."/>
            <person name="Valentin K."/>
            <person name="Verret F."/>
            <person name="Berges J.A."/>
            <person name="Brownlee C."/>
            <person name="Cadoret J.P."/>
            <person name="Chiovitti A."/>
            <person name="Choi C.J."/>
            <person name="Coesel S."/>
            <person name="De Martino A."/>
            <person name="Detter J.C."/>
            <person name="Durkin C."/>
            <person name="Falciatore A."/>
            <person name="Fournet J."/>
            <person name="Haruta M."/>
            <person name="Huysman M.J."/>
            <person name="Jenkins B.D."/>
            <person name="Jiroutova K."/>
            <person name="Jorgensen R.E."/>
            <person name="Joubert Y."/>
            <person name="Kaplan A."/>
            <person name="Kroger N."/>
            <person name="Kroth P.G."/>
            <person name="La Roche J."/>
            <person name="Lindquist E."/>
            <person name="Lommer M."/>
            <person name="Martin-Jezequel V."/>
            <person name="Lopez P.J."/>
            <person name="Lucas S."/>
            <person name="Mangogna M."/>
            <person name="McGinnis K."/>
            <person name="Medlin L.K."/>
            <person name="Montsant A."/>
            <person name="Oudot-Le Secq M.P."/>
            <person name="Napoli C."/>
            <person name="Obornik M."/>
            <person name="Parker M.S."/>
            <person name="Petit J.L."/>
            <person name="Porcel B.M."/>
            <person name="Poulsen N."/>
            <person name="Robison M."/>
            <person name="Rychlewski L."/>
            <person name="Rynearson T.A."/>
            <person name="Schmutz J."/>
            <person name="Shapiro H."/>
            <person name="Siaut M."/>
            <person name="Stanley M."/>
            <person name="Sussman M.R."/>
            <person name="Taylor A.R."/>
            <person name="Vardi A."/>
            <person name="von Dassow P."/>
            <person name="Vyverman W."/>
            <person name="Willis A."/>
            <person name="Wyrwicz L.S."/>
            <person name="Rokhsar D.S."/>
            <person name="Weissenbach J."/>
            <person name="Armbrust E.V."/>
            <person name="Green B.R."/>
            <person name="Van de Peer Y."/>
            <person name="Grigoriev I.V."/>
        </authorList>
    </citation>
    <scope>NUCLEOTIDE SEQUENCE [LARGE SCALE GENOMIC DNA]</scope>
    <source>
        <strain evidence="3 4">CCMP1335</strain>
    </source>
</reference>
<protein>
    <recommendedName>
        <fullName evidence="2">CRAL-TRIO domain-containing protein</fullName>
    </recommendedName>
</protein>
<feature type="domain" description="CRAL-TRIO" evidence="2">
    <location>
        <begin position="619"/>
        <end position="748"/>
    </location>
</feature>
<proteinExistence type="predicted"/>
<evidence type="ECO:0000313" key="3">
    <source>
        <dbReference type="EMBL" id="EED86505.1"/>
    </source>
</evidence>
<feature type="region of interest" description="Disordered" evidence="1">
    <location>
        <begin position="417"/>
        <end position="465"/>
    </location>
</feature>
<reference evidence="3 4" key="1">
    <citation type="journal article" date="2004" name="Science">
        <title>The genome of the diatom Thalassiosira pseudonana: ecology, evolution, and metabolism.</title>
        <authorList>
            <person name="Armbrust E.V."/>
            <person name="Berges J.A."/>
            <person name="Bowler C."/>
            <person name="Green B.R."/>
            <person name="Martinez D."/>
            <person name="Putnam N.H."/>
            <person name="Zhou S."/>
            <person name="Allen A.E."/>
            <person name="Apt K.E."/>
            <person name="Bechner M."/>
            <person name="Brzezinski M.A."/>
            <person name="Chaal B.K."/>
            <person name="Chiovitti A."/>
            <person name="Davis A.K."/>
            <person name="Demarest M.S."/>
            <person name="Detter J.C."/>
            <person name="Glavina T."/>
            <person name="Goodstein D."/>
            <person name="Hadi M.Z."/>
            <person name="Hellsten U."/>
            <person name="Hildebrand M."/>
            <person name="Jenkins B.D."/>
            <person name="Jurka J."/>
            <person name="Kapitonov V.V."/>
            <person name="Kroger N."/>
            <person name="Lau W.W."/>
            <person name="Lane T.W."/>
            <person name="Larimer F.W."/>
            <person name="Lippmeier J.C."/>
            <person name="Lucas S."/>
            <person name="Medina M."/>
            <person name="Montsant A."/>
            <person name="Obornik M."/>
            <person name="Parker M.S."/>
            <person name="Palenik B."/>
            <person name="Pazour G.J."/>
            <person name="Richardson P.M."/>
            <person name="Rynearson T.A."/>
            <person name="Saito M.A."/>
            <person name="Schwartz D.C."/>
            <person name="Thamatrakoln K."/>
            <person name="Valentin K."/>
            <person name="Vardi A."/>
            <person name="Wilkerson F.P."/>
            <person name="Rokhsar D.S."/>
        </authorList>
    </citation>
    <scope>NUCLEOTIDE SEQUENCE [LARGE SCALE GENOMIC DNA]</scope>
    <source>
        <strain evidence="3 4">CCMP1335</strain>
    </source>
</reference>
<dbReference type="Proteomes" id="UP000001449">
    <property type="component" value="Unassembled WGS sequence"/>
</dbReference>
<dbReference type="PaxDb" id="35128-Thaps11387"/>
<dbReference type="HOGENOM" id="CLU_357736_0_0_1"/>
<keyword evidence="4" id="KW-1185">Reference proteome</keyword>
<dbReference type="AlphaFoldDB" id="B8LDV7"/>
<gene>
    <name evidence="3" type="ORF">THAPSDRAFT_11387</name>
</gene>
<dbReference type="InterPro" id="IPR001251">
    <property type="entry name" value="CRAL-TRIO_dom"/>
</dbReference>
<dbReference type="GO" id="GO:0008526">
    <property type="term" value="F:phosphatidylinositol transfer activity"/>
    <property type="evidence" value="ECO:0000318"/>
    <property type="project" value="GO_Central"/>
</dbReference>
<feature type="compositionally biased region" description="Basic residues" evidence="1">
    <location>
        <begin position="37"/>
        <end position="47"/>
    </location>
</feature>
<name>B8LDV7_THAPS</name>
<accession>B8LDV7</accession>
<dbReference type="PANTHER" id="PTHR45824">
    <property type="entry name" value="GH16843P"/>
    <property type="match status" value="1"/>
</dbReference>
<dbReference type="EMBL" id="DS999421">
    <property type="protein sequence ID" value="EED86505.1"/>
    <property type="molecule type" value="Genomic_DNA"/>
</dbReference>
<dbReference type="InParanoid" id="B8LDV7"/>
<evidence type="ECO:0000256" key="1">
    <source>
        <dbReference type="SAM" id="MobiDB-lite"/>
    </source>
</evidence>
<feature type="compositionally biased region" description="Polar residues" evidence="1">
    <location>
        <begin position="256"/>
        <end position="275"/>
    </location>
</feature>
<feature type="compositionally biased region" description="Polar residues" evidence="1">
    <location>
        <begin position="59"/>
        <end position="68"/>
    </location>
</feature>
<feature type="region of interest" description="Disordered" evidence="1">
    <location>
        <begin position="1"/>
        <end position="119"/>
    </location>
</feature>
<dbReference type="InterPro" id="IPR052578">
    <property type="entry name" value="PI_Transfer_CRAL-TRIO"/>
</dbReference>
<sequence>MGGHFNGSHRNDADSSGAPSATNGGVGGNTSNGSSDKRRKRKNKKRVSFNPSMEIPASPSATNNELGVTSSSAAGASTSCLSRFSHGRRNGATNTGGAASTHRGKRQQQYLQSKYSKHSKQQNTKTQTFLLLIAVFITVPKLLLGGVGRYCGREGVALVVQVATHDTDGLDNNAGVGSLLQEVIEWKRQFIIHREQQQQQQQHTQTHDRKQYNQQRQQQHRQLKEQTCQVASLALGNYAYYMPFGRFFLGLQQRKSTAGGTNNDESKQATTSELQQMEKEATTKKKRGILQRVVDSHRSRREERKAKKMQKRQQSQQPLVVEEMERQRHPLRHILEEALAFSHWKKMQKELHHRERIEQQQKQQLAGELQPPKEEIEVDWNKWKYAMSDDYDLPSDQSSLVKELAARVLLKAKLMNGASNNNNKGVEQVDGKGGSSDNHGGDSTTTTSTTSLSGGTNVPNKPFSERVDNVPWGGVYNVDATRWWPREDNGGKVVVATKISGLSEGGRLLAGYLKIMKWPKDLFVKFPFKLCSNGCNSEVAILHTLEWREKYKPWCMSPSAIQYNKDGFIYFRGHSKAGPKQRLEIGGGGGGSSNDDELNNAGHSMIWYRPALSSLQDPELYVRTMIHTLDSAVADSLLRNQGTIGRFNVVLDCKGVGSKSIPSMTMVKKLFGFLQDHFPDRLGVLLVANLSGMAQMIMKMVLPFVTEDVRAKIHILPGNDEDRRRMLLQFIEEENVPVYFGGNDEYVFDIDEYYSDSGGVGAGEKCVLSEDEIRGYLETMPYHA</sequence>
<dbReference type="CDD" id="cd00170">
    <property type="entry name" value="SEC14"/>
    <property type="match status" value="1"/>
</dbReference>
<dbReference type="PROSITE" id="PS50191">
    <property type="entry name" value="CRAL_TRIO"/>
    <property type="match status" value="1"/>
</dbReference>
<dbReference type="GeneID" id="7444412"/>
<feature type="compositionally biased region" description="Basic and acidic residues" evidence="1">
    <location>
        <begin position="294"/>
        <end position="305"/>
    </location>
</feature>
<organism evidence="3 4">
    <name type="scientific">Thalassiosira pseudonana</name>
    <name type="common">Marine diatom</name>
    <name type="synonym">Cyclotella nana</name>
    <dbReference type="NCBI Taxonomy" id="35128"/>
    <lineage>
        <taxon>Eukaryota</taxon>
        <taxon>Sar</taxon>
        <taxon>Stramenopiles</taxon>
        <taxon>Ochrophyta</taxon>
        <taxon>Bacillariophyta</taxon>
        <taxon>Coscinodiscophyceae</taxon>
        <taxon>Thalassiosirophycidae</taxon>
        <taxon>Thalassiosirales</taxon>
        <taxon>Thalassiosiraceae</taxon>
        <taxon>Thalassiosira</taxon>
    </lineage>
</organism>
<evidence type="ECO:0000259" key="2">
    <source>
        <dbReference type="PROSITE" id="PS50191"/>
    </source>
</evidence>
<dbReference type="InterPro" id="IPR036865">
    <property type="entry name" value="CRAL-TRIO_dom_sf"/>
</dbReference>
<dbReference type="PANTHER" id="PTHR45824:SF29">
    <property type="entry name" value="GH16843P"/>
    <property type="match status" value="1"/>
</dbReference>
<feature type="region of interest" description="Disordered" evidence="1">
    <location>
        <begin position="197"/>
        <end position="220"/>
    </location>
</feature>
<dbReference type="Gene3D" id="3.40.525.10">
    <property type="entry name" value="CRAL-TRIO lipid binding domain"/>
    <property type="match status" value="1"/>
</dbReference>
<feature type="compositionally biased region" description="Low complexity" evidence="1">
    <location>
        <begin position="69"/>
        <end position="79"/>
    </location>
</feature>
<dbReference type="RefSeq" id="XP_002297180.1">
    <property type="nucleotide sequence ID" value="XM_002297144.1"/>
</dbReference>
<dbReference type="SMART" id="SM00516">
    <property type="entry name" value="SEC14"/>
    <property type="match status" value="1"/>
</dbReference>